<keyword evidence="3" id="KW-1185">Reference proteome</keyword>
<gene>
    <name evidence="2" type="primary">RvY_05704-1</name>
    <name evidence="2" type="synonym">RvY_05704.1</name>
    <name evidence="2" type="ORF">RvY_05704</name>
</gene>
<sequence length="119" mass="13079">MFDCMGLTILLGIVIFGNALAAPSSRRYPFPFKHDGLDDGPWRQTPNQENFRDMDDASSVGKVPTFIVPVVIPDRKLVNKLSCCNPHRPPPPCFVKSSFAACLGSGFFSDTEQQGYPDA</sequence>
<keyword evidence="1" id="KW-0732">Signal</keyword>
<comment type="caution">
    <text evidence="2">The sequence shown here is derived from an EMBL/GenBank/DDBJ whole genome shotgun (WGS) entry which is preliminary data.</text>
</comment>
<evidence type="ECO:0000313" key="3">
    <source>
        <dbReference type="Proteomes" id="UP000186922"/>
    </source>
</evidence>
<reference evidence="2 3" key="1">
    <citation type="journal article" date="2016" name="Nat. Commun.">
        <title>Extremotolerant tardigrade genome and improved radiotolerance of human cultured cells by tardigrade-unique protein.</title>
        <authorList>
            <person name="Hashimoto T."/>
            <person name="Horikawa D.D."/>
            <person name="Saito Y."/>
            <person name="Kuwahara H."/>
            <person name="Kozuka-Hata H."/>
            <person name="Shin-I T."/>
            <person name="Minakuchi Y."/>
            <person name="Ohishi K."/>
            <person name="Motoyama A."/>
            <person name="Aizu T."/>
            <person name="Enomoto A."/>
            <person name="Kondo K."/>
            <person name="Tanaka S."/>
            <person name="Hara Y."/>
            <person name="Koshikawa S."/>
            <person name="Sagara H."/>
            <person name="Miura T."/>
            <person name="Yokobori S."/>
            <person name="Miyagawa K."/>
            <person name="Suzuki Y."/>
            <person name="Kubo T."/>
            <person name="Oyama M."/>
            <person name="Kohara Y."/>
            <person name="Fujiyama A."/>
            <person name="Arakawa K."/>
            <person name="Katayama T."/>
            <person name="Toyoda A."/>
            <person name="Kunieda T."/>
        </authorList>
    </citation>
    <scope>NUCLEOTIDE SEQUENCE [LARGE SCALE GENOMIC DNA]</scope>
    <source>
        <strain evidence="2 3">YOKOZUNA-1</strain>
    </source>
</reference>
<protein>
    <submittedName>
        <fullName evidence="2">Uncharacterized protein</fullName>
    </submittedName>
</protein>
<evidence type="ECO:0000313" key="2">
    <source>
        <dbReference type="EMBL" id="GAU93829.1"/>
    </source>
</evidence>
<feature type="chain" id="PRO_5008897701" evidence="1">
    <location>
        <begin position="22"/>
        <end position="119"/>
    </location>
</feature>
<evidence type="ECO:0000256" key="1">
    <source>
        <dbReference type="SAM" id="SignalP"/>
    </source>
</evidence>
<dbReference type="EMBL" id="BDGG01000002">
    <property type="protein sequence ID" value="GAU93829.1"/>
    <property type="molecule type" value="Genomic_DNA"/>
</dbReference>
<name>A0A1D1UVY7_RAMVA</name>
<dbReference type="Proteomes" id="UP000186922">
    <property type="component" value="Unassembled WGS sequence"/>
</dbReference>
<organism evidence="2 3">
    <name type="scientific">Ramazzottius varieornatus</name>
    <name type="common">Water bear</name>
    <name type="synonym">Tardigrade</name>
    <dbReference type="NCBI Taxonomy" id="947166"/>
    <lineage>
        <taxon>Eukaryota</taxon>
        <taxon>Metazoa</taxon>
        <taxon>Ecdysozoa</taxon>
        <taxon>Tardigrada</taxon>
        <taxon>Eutardigrada</taxon>
        <taxon>Parachela</taxon>
        <taxon>Hypsibioidea</taxon>
        <taxon>Ramazzottiidae</taxon>
        <taxon>Ramazzottius</taxon>
    </lineage>
</organism>
<feature type="signal peptide" evidence="1">
    <location>
        <begin position="1"/>
        <end position="21"/>
    </location>
</feature>
<dbReference type="AlphaFoldDB" id="A0A1D1UVY7"/>
<proteinExistence type="predicted"/>
<accession>A0A1D1UVY7</accession>